<dbReference type="PANTHER" id="PTHR33420:SF26">
    <property type="entry name" value="FIMBRIAL SUBUNIT"/>
    <property type="match status" value="1"/>
</dbReference>
<dbReference type="PANTHER" id="PTHR33420">
    <property type="entry name" value="FIMBRIAL SUBUNIT ELFA-RELATED"/>
    <property type="match status" value="1"/>
</dbReference>
<feature type="signal peptide" evidence="1">
    <location>
        <begin position="1"/>
        <end position="22"/>
    </location>
</feature>
<dbReference type="GO" id="GO:0043709">
    <property type="term" value="P:cell adhesion involved in single-species biofilm formation"/>
    <property type="evidence" value="ECO:0007669"/>
    <property type="project" value="TreeGrafter"/>
</dbReference>
<keyword evidence="4" id="KW-1185">Reference proteome</keyword>
<keyword evidence="1" id="KW-0732">Signal</keyword>
<evidence type="ECO:0000256" key="1">
    <source>
        <dbReference type="SAM" id="SignalP"/>
    </source>
</evidence>
<dbReference type="Gene3D" id="2.60.40.1090">
    <property type="entry name" value="Fimbrial-type adhesion domain"/>
    <property type="match status" value="1"/>
</dbReference>
<dbReference type="InterPro" id="IPR050263">
    <property type="entry name" value="Bact_Fimbrial_Adh_Pro"/>
</dbReference>
<dbReference type="EMBL" id="QRAP01000005">
    <property type="protein sequence ID" value="RDK90974.1"/>
    <property type="molecule type" value="Genomic_DNA"/>
</dbReference>
<gene>
    <name evidence="3" type="ORF">C8D90_105260</name>
</gene>
<dbReference type="InterPro" id="IPR008966">
    <property type="entry name" value="Adhesion_dom_sf"/>
</dbReference>
<dbReference type="InterPro" id="IPR036937">
    <property type="entry name" value="Adhesion_dom_fimbrial_sf"/>
</dbReference>
<dbReference type="Proteomes" id="UP000254848">
    <property type="component" value="Unassembled WGS sequence"/>
</dbReference>
<name>A0A370QQD1_9GAMM</name>
<dbReference type="RefSeq" id="WP_115458791.1">
    <property type="nucleotide sequence ID" value="NZ_QRAP01000005.1"/>
</dbReference>
<evidence type="ECO:0000313" key="4">
    <source>
        <dbReference type="Proteomes" id="UP000254848"/>
    </source>
</evidence>
<dbReference type="AlphaFoldDB" id="A0A370QQD1"/>
<evidence type="ECO:0000259" key="2">
    <source>
        <dbReference type="Pfam" id="PF00419"/>
    </source>
</evidence>
<comment type="caution">
    <text evidence="3">The sequence shown here is derived from an EMBL/GenBank/DDBJ whole genome shotgun (WGS) entry which is preliminary data.</text>
</comment>
<protein>
    <submittedName>
        <fullName evidence="3">Type 1 fimbria pilin</fullName>
    </submittedName>
</protein>
<dbReference type="OrthoDB" id="6522787at2"/>
<sequence length="177" mass="19803">MAKISRLLTFFFLLELPFMSVASTQGLGTVTMSGQIQEAACSIHTEDVWQEIPFGVVSYNDLNQEGEAVTKPFAVRLVNCSLERSNGDLWQSVNITFGGETTVFHPDIFRVYGEAQGLGLRIHNQAGDIARAGEPMPKVYLQDDNNELRYLLSLVRSGKSLSEGEWYGIIRFMVTYQ</sequence>
<feature type="domain" description="Fimbrial-type adhesion" evidence="2">
    <location>
        <begin position="31"/>
        <end position="177"/>
    </location>
</feature>
<evidence type="ECO:0000313" key="3">
    <source>
        <dbReference type="EMBL" id="RDK90974.1"/>
    </source>
</evidence>
<accession>A0A370QQD1</accession>
<dbReference type="GO" id="GO:0009289">
    <property type="term" value="C:pilus"/>
    <property type="evidence" value="ECO:0007669"/>
    <property type="project" value="InterPro"/>
</dbReference>
<dbReference type="InterPro" id="IPR000259">
    <property type="entry name" value="Adhesion_dom_fimbrial"/>
</dbReference>
<dbReference type="SUPFAM" id="SSF49401">
    <property type="entry name" value="Bacterial adhesins"/>
    <property type="match status" value="1"/>
</dbReference>
<dbReference type="Pfam" id="PF00419">
    <property type="entry name" value="Fimbrial"/>
    <property type="match status" value="1"/>
</dbReference>
<organism evidence="3 4">
    <name type="scientific">Enterobacillus tribolii</name>
    <dbReference type="NCBI Taxonomy" id="1487935"/>
    <lineage>
        <taxon>Bacteria</taxon>
        <taxon>Pseudomonadati</taxon>
        <taxon>Pseudomonadota</taxon>
        <taxon>Gammaproteobacteria</taxon>
        <taxon>Enterobacterales</taxon>
        <taxon>Hafniaceae</taxon>
        <taxon>Enterobacillus</taxon>
    </lineage>
</organism>
<reference evidence="3 4" key="1">
    <citation type="submission" date="2018-07" db="EMBL/GenBank/DDBJ databases">
        <title>Genomic Encyclopedia of Type Strains, Phase IV (KMG-IV): sequencing the most valuable type-strain genomes for metagenomic binning, comparative biology and taxonomic classification.</title>
        <authorList>
            <person name="Goeker M."/>
        </authorList>
    </citation>
    <scope>NUCLEOTIDE SEQUENCE [LARGE SCALE GENOMIC DNA]</scope>
    <source>
        <strain evidence="3 4">DSM 103736</strain>
    </source>
</reference>
<feature type="chain" id="PRO_5016993226" evidence="1">
    <location>
        <begin position="23"/>
        <end position="177"/>
    </location>
</feature>
<proteinExistence type="predicted"/>